<proteinExistence type="predicted"/>
<dbReference type="EMBL" id="JBIRXV010000004">
    <property type="protein sequence ID" value="MFI2322716.1"/>
    <property type="molecule type" value="Genomic_DNA"/>
</dbReference>
<gene>
    <name evidence="3" type="ORF">ACH47G_19705</name>
</gene>
<keyword evidence="2" id="KW-0812">Transmembrane</keyword>
<keyword evidence="2" id="KW-1133">Transmembrane helix</keyword>
<dbReference type="GeneID" id="96240129"/>
<dbReference type="RefSeq" id="WP_067809337.1">
    <property type="nucleotide sequence ID" value="NZ_JBEXMR010000031.1"/>
</dbReference>
<feature type="region of interest" description="Disordered" evidence="1">
    <location>
        <begin position="92"/>
        <end position="120"/>
    </location>
</feature>
<accession>A0ABW7WI96</accession>
<keyword evidence="4" id="KW-1185">Reference proteome</keyword>
<feature type="region of interest" description="Disordered" evidence="1">
    <location>
        <begin position="1"/>
        <end position="31"/>
    </location>
</feature>
<evidence type="ECO:0000313" key="3">
    <source>
        <dbReference type="EMBL" id="MFI2322716.1"/>
    </source>
</evidence>
<dbReference type="Proteomes" id="UP001611450">
    <property type="component" value="Unassembled WGS sequence"/>
</dbReference>
<evidence type="ECO:0000313" key="4">
    <source>
        <dbReference type="Proteomes" id="UP001611450"/>
    </source>
</evidence>
<keyword evidence="2" id="KW-0472">Membrane</keyword>
<feature type="transmembrane region" description="Helical" evidence="2">
    <location>
        <begin position="40"/>
        <end position="60"/>
    </location>
</feature>
<protein>
    <submittedName>
        <fullName evidence="3">Uncharacterized protein</fullName>
    </submittedName>
</protein>
<organism evidence="3 4">
    <name type="scientific">Nocardia beijingensis</name>
    <dbReference type="NCBI Taxonomy" id="95162"/>
    <lineage>
        <taxon>Bacteria</taxon>
        <taxon>Bacillati</taxon>
        <taxon>Actinomycetota</taxon>
        <taxon>Actinomycetes</taxon>
        <taxon>Mycobacteriales</taxon>
        <taxon>Nocardiaceae</taxon>
        <taxon>Nocardia</taxon>
    </lineage>
</organism>
<name>A0ABW7WI96_9NOCA</name>
<comment type="caution">
    <text evidence="3">The sequence shown here is derived from an EMBL/GenBank/DDBJ whole genome shotgun (WGS) entry which is preliminary data.</text>
</comment>
<feature type="transmembrane region" description="Helical" evidence="2">
    <location>
        <begin position="66"/>
        <end position="85"/>
    </location>
</feature>
<reference evidence="3 4" key="1">
    <citation type="submission" date="2024-10" db="EMBL/GenBank/DDBJ databases">
        <title>The Natural Products Discovery Center: Release of the First 8490 Sequenced Strains for Exploring Actinobacteria Biosynthetic Diversity.</title>
        <authorList>
            <person name="Kalkreuter E."/>
            <person name="Kautsar S.A."/>
            <person name="Yang D."/>
            <person name="Bader C.D."/>
            <person name="Teijaro C.N."/>
            <person name="Fluegel L."/>
            <person name="Davis C.M."/>
            <person name="Simpson J.R."/>
            <person name="Lauterbach L."/>
            <person name="Steele A.D."/>
            <person name="Gui C."/>
            <person name="Meng S."/>
            <person name="Li G."/>
            <person name="Viehrig K."/>
            <person name="Ye F."/>
            <person name="Su P."/>
            <person name="Kiefer A.F."/>
            <person name="Nichols A."/>
            <person name="Cepeda A.J."/>
            <person name="Yan W."/>
            <person name="Fan B."/>
            <person name="Jiang Y."/>
            <person name="Adhikari A."/>
            <person name="Zheng C.-J."/>
            <person name="Schuster L."/>
            <person name="Cowan T.M."/>
            <person name="Smanski M.J."/>
            <person name="Chevrette M.G."/>
            <person name="De Carvalho L.P.S."/>
            <person name="Shen B."/>
        </authorList>
    </citation>
    <scope>NUCLEOTIDE SEQUENCE [LARGE SCALE GENOMIC DNA]</scope>
    <source>
        <strain evidence="3 4">NPDC019626</strain>
    </source>
</reference>
<evidence type="ECO:0000256" key="1">
    <source>
        <dbReference type="SAM" id="MobiDB-lite"/>
    </source>
</evidence>
<sequence>MTADEGPWEIPPIDDAPDIARDSAPPPGATMADARNWPGYGLLLVAAAGAIAAAVLAGFGLGRLSVVAAIITVVFLLVGVGLIVLEQVRARRRTEQPAERATVPPGVLRTLNPGAENPTR</sequence>
<evidence type="ECO:0000256" key="2">
    <source>
        <dbReference type="SAM" id="Phobius"/>
    </source>
</evidence>